<reference evidence="1 2" key="1">
    <citation type="submission" date="2016-10" db="EMBL/GenBank/DDBJ databases">
        <title>Flavobacterium gilvum sp. nov., isolated from stream water.</title>
        <authorList>
            <person name="Shin S.-K."/>
            <person name="Cho Y.-J."/>
            <person name="Yi H."/>
        </authorList>
    </citation>
    <scope>NUCLEOTIDE SEQUENCE [LARGE SCALE GENOMIC DNA]</scope>
    <source>
        <strain evidence="1 2">EM1308</strain>
    </source>
</reference>
<protein>
    <submittedName>
        <fullName evidence="1">Uncharacterized protein</fullName>
    </submittedName>
</protein>
<accession>A0AAC9I8T9</accession>
<dbReference type="KEGG" id="fgl:EM308_13035"/>
<dbReference type="AlphaFoldDB" id="A0AAC9I8T9"/>
<organism evidence="1 2">
    <name type="scientific">Flavobacterium gilvum</name>
    <dbReference type="NCBI Taxonomy" id="1492737"/>
    <lineage>
        <taxon>Bacteria</taxon>
        <taxon>Pseudomonadati</taxon>
        <taxon>Bacteroidota</taxon>
        <taxon>Flavobacteriia</taxon>
        <taxon>Flavobacteriales</taxon>
        <taxon>Flavobacteriaceae</taxon>
        <taxon>Flavobacterium</taxon>
    </lineage>
</organism>
<name>A0AAC9I8T9_9FLAO</name>
<dbReference type="EMBL" id="CP017479">
    <property type="protein sequence ID" value="AOW10352.1"/>
    <property type="molecule type" value="Genomic_DNA"/>
</dbReference>
<evidence type="ECO:0000313" key="1">
    <source>
        <dbReference type="EMBL" id="AOW10352.1"/>
    </source>
</evidence>
<dbReference type="Proteomes" id="UP000175968">
    <property type="component" value="Chromosome"/>
</dbReference>
<dbReference type="RefSeq" id="WP_035636137.1">
    <property type="nucleotide sequence ID" value="NZ_CP017479.1"/>
</dbReference>
<gene>
    <name evidence="1" type="ORF">EM308_13035</name>
</gene>
<proteinExistence type="predicted"/>
<sequence length="168" mass="19686">MNRIIFIISIILFPLVKGHSQISNATELSNFAKYKYDIKNKNLIENKWSLIKSDNNIEDNRGVIISKSMYSKNYDNKNESRLLIEKKIYPDNKSVILLWTTLIIYNGSHFDKLIDGLEKLGYKFKPLTKGKLFAGSLEEKFLITSEIKNIEDDSSKWYYEIKFVYNPN</sequence>
<keyword evidence="2" id="KW-1185">Reference proteome</keyword>
<evidence type="ECO:0000313" key="2">
    <source>
        <dbReference type="Proteomes" id="UP000175968"/>
    </source>
</evidence>